<reference evidence="1 2" key="2">
    <citation type="submission" date="2020-06" db="EMBL/GenBank/DDBJ databases">
        <title>Antribacter stalactiti gen. nov., sp. nov., a new member of the family Nacardiaceae isolated from a cave.</title>
        <authorList>
            <person name="Kim I.S."/>
        </authorList>
    </citation>
    <scope>NUCLEOTIDE SEQUENCE [LARGE SCALE GENOMIC DNA]</scope>
    <source>
        <strain evidence="1 2">YC2-7</strain>
    </source>
</reference>
<gene>
    <name evidence="1" type="ORF">FGL95_22605</name>
</gene>
<dbReference type="EMBL" id="VCQU01000008">
    <property type="protein sequence ID" value="NMN97833.1"/>
    <property type="molecule type" value="Genomic_DNA"/>
</dbReference>
<evidence type="ECO:0000313" key="2">
    <source>
        <dbReference type="Proteomes" id="UP000535543"/>
    </source>
</evidence>
<dbReference type="InterPro" id="IPR024787">
    <property type="entry name" value="EcsC"/>
</dbReference>
<keyword evidence="2" id="KW-1185">Reference proteome</keyword>
<evidence type="ECO:0000313" key="1">
    <source>
        <dbReference type="EMBL" id="NMN97833.1"/>
    </source>
</evidence>
<accession>A0A848KFS2</accession>
<reference evidence="1 2" key="1">
    <citation type="submission" date="2019-05" db="EMBL/GenBank/DDBJ databases">
        <authorList>
            <person name="Lee S.D."/>
        </authorList>
    </citation>
    <scope>NUCLEOTIDE SEQUENCE [LARGE SCALE GENOMIC DNA]</scope>
    <source>
        <strain evidence="1 2">YC2-7</strain>
    </source>
</reference>
<dbReference type="AlphaFoldDB" id="A0A848KFS2"/>
<proteinExistence type="predicted"/>
<sequence>MERIMAWDASNTASTDSAVQARAEMLVDKILTAGIDGVGPWKGAQHVADEALASSSNPDDAIKRLIRTHRRQVGVSGFVTSVGGPLALVVGMPADVVSFYAAAVRITAAIAHIRGYDLDTEEVKSVVLVSLLGAGGAAAISEAGAKIGTKSAMAAIQRVPGRVLIDINKKVGFRLVTKFGQQGVINLVKIVPLVGGGVGAGVNVAGLNTIARYAKSNFPERGASELIIVVDDDEDEGQSGGAVGG</sequence>
<protein>
    <recommendedName>
        <fullName evidence="3">EcsC family protein</fullName>
    </recommendedName>
</protein>
<name>A0A848KFS2_9NOCA</name>
<evidence type="ECO:0008006" key="3">
    <source>
        <dbReference type="Google" id="ProtNLM"/>
    </source>
</evidence>
<dbReference type="Pfam" id="PF12787">
    <property type="entry name" value="EcsC"/>
    <property type="match status" value="1"/>
</dbReference>
<comment type="caution">
    <text evidence="1">The sequence shown here is derived from an EMBL/GenBank/DDBJ whole genome shotgun (WGS) entry which is preliminary data.</text>
</comment>
<organism evidence="1 2">
    <name type="scientific">Antrihabitans stalactiti</name>
    <dbReference type="NCBI Taxonomy" id="2584121"/>
    <lineage>
        <taxon>Bacteria</taxon>
        <taxon>Bacillati</taxon>
        <taxon>Actinomycetota</taxon>
        <taxon>Actinomycetes</taxon>
        <taxon>Mycobacteriales</taxon>
        <taxon>Nocardiaceae</taxon>
        <taxon>Antrihabitans</taxon>
    </lineage>
</organism>
<dbReference type="Proteomes" id="UP000535543">
    <property type="component" value="Unassembled WGS sequence"/>
</dbReference>